<reference evidence="1 2" key="1">
    <citation type="journal article" date="2017" name="Arch. Microbiol.">
        <title>Mariprofundus micogutta sp. nov., a novel iron-oxidizing zetaproteobacterium isolated from a deep-sea hydrothermal field at the Bayonnaise knoll of the Izu-Ogasawara arc, and a description of Mariprofundales ord. nov. and Zetaproteobacteria classis nov.</title>
        <authorList>
            <person name="Makita H."/>
            <person name="Tanaka E."/>
            <person name="Mitsunobu S."/>
            <person name="Miyazaki M."/>
            <person name="Nunoura T."/>
            <person name="Uematsu K."/>
            <person name="Takaki Y."/>
            <person name="Nishi S."/>
            <person name="Shimamura S."/>
            <person name="Takai K."/>
        </authorList>
    </citation>
    <scope>NUCLEOTIDE SEQUENCE [LARGE SCALE GENOMIC DNA]</scope>
    <source>
        <strain evidence="1 2">ET2</strain>
    </source>
</reference>
<evidence type="ECO:0000313" key="2">
    <source>
        <dbReference type="Proteomes" id="UP000231632"/>
    </source>
</evidence>
<gene>
    <name evidence="1" type="ORF">MMIC_P1025</name>
</gene>
<sequence length="137" mass="15518">MTDFSPQRTQSSAELNQLSQKTLDAAFRVHSALDPGLLESTYEHCLCYELTKKNISATRQVQLPVVYDGTKIDAGYRIDLLIEDKIIVEVKATESLLPIHEAQLLIYLKLANKQLGLLINFNVRSLKHGIKRMVHDL</sequence>
<dbReference type="AlphaFoldDB" id="A0A1L8CMC5"/>
<dbReference type="STRING" id="1921010.MMIC_P1025"/>
<dbReference type="Pfam" id="PF13366">
    <property type="entry name" value="PDDEXK_3"/>
    <property type="match status" value="1"/>
</dbReference>
<dbReference type="RefSeq" id="WP_072659388.1">
    <property type="nucleotide sequence ID" value="NZ_BDFD01000007.1"/>
</dbReference>
<dbReference type="EMBL" id="BDFD01000007">
    <property type="protein sequence ID" value="GAV20063.1"/>
    <property type="molecule type" value="Genomic_DNA"/>
</dbReference>
<evidence type="ECO:0000313" key="1">
    <source>
        <dbReference type="EMBL" id="GAV20063.1"/>
    </source>
</evidence>
<dbReference type="Proteomes" id="UP000231632">
    <property type="component" value="Unassembled WGS sequence"/>
</dbReference>
<accession>A0A1L8CMC5</accession>
<dbReference type="OrthoDB" id="7172915at2"/>
<dbReference type="InterPro" id="IPR026350">
    <property type="entry name" value="GxxExxY"/>
</dbReference>
<dbReference type="Gene3D" id="3.90.320.10">
    <property type="match status" value="1"/>
</dbReference>
<proteinExistence type="predicted"/>
<name>A0A1L8CMC5_9PROT</name>
<dbReference type="InterPro" id="IPR011604">
    <property type="entry name" value="PDDEXK-like_dom_sf"/>
</dbReference>
<keyword evidence="2" id="KW-1185">Reference proteome</keyword>
<dbReference type="NCBIfam" id="TIGR04256">
    <property type="entry name" value="GxxExxY"/>
    <property type="match status" value="1"/>
</dbReference>
<evidence type="ECO:0008006" key="3">
    <source>
        <dbReference type="Google" id="ProtNLM"/>
    </source>
</evidence>
<organism evidence="1 2">
    <name type="scientific">Mariprofundus micogutta</name>
    <dbReference type="NCBI Taxonomy" id="1921010"/>
    <lineage>
        <taxon>Bacteria</taxon>
        <taxon>Pseudomonadati</taxon>
        <taxon>Pseudomonadota</taxon>
        <taxon>Candidatius Mariprofundia</taxon>
        <taxon>Mariprofundales</taxon>
        <taxon>Mariprofundaceae</taxon>
        <taxon>Mariprofundus</taxon>
    </lineage>
</organism>
<protein>
    <recommendedName>
        <fullName evidence="3">GxxExxY protein</fullName>
    </recommendedName>
</protein>
<comment type="caution">
    <text evidence="1">The sequence shown here is derived from an EMBL/GenBank/DDBJ whole genome shotgun (WGS) entry which is preliminary data.</text>
</comment>